<dbReference type="Gene3D" id="3.40.190.10">
    <property type="entry name" value="Periplasmic binding protein-like II"/>
    <property type="match status" value="1"/>
</dbReference>
<organism evidence="6 7">
    <name type="scientific">Neisseria musculi</name>
    <dbReference type="NCBI Taxonomy" id="1815583"/>
    <lineage>
        <taxon>Bacteria</taxon>
        <taxon>Pseudomonadati</taxon>
        <taxon>Pseudomonadota</taxon>
        <taxon>Betaproteobacteria</taxon>
        <taxon>Neisseriales</taxon>
        <taxon>Neisseriaceae</taxon>
        <taxon>Neisseria</taxon>
    </lineage>
</organism>
<keyword evidence="5" id="KW-0574">Periplasm</keyword>
<dbReference type="KEGG" id="nmus:H7A79_1183"/>
<sequence length="144" mass="16120">MFENGGRAATTTFTQRNIGDVLITFENEANHVSRVLAPEQFEIVYPRYTILSESPVAVVDGVAEKKGTRVAVGEYLGYLWSVPAQELAAKLYLRPSNTAVLAKHQADFPDIETFKPDDVFGTWEEIMKKYFADGRMVDQLSANK</sequence>
<comment type="subcellular location">
    <subcellularLocation>
        <location evidence="1">Periplasm</location>
    </subcellularLocation>
</comment>
<dbReference type="GO" id="GO:1902358">
    <property type="term" value="P:sulfate transmembrane transport"/>
    <property type="evidence" value="ECO:0007669"/>
    <property type="project" value="InterPro"/>
</dbReference>
<dbReference type="GO" id="GO:0042597">
    <property type="term" value="C:periplasmic space"/>
    <property type="evidence" value="ECO:0007669"/>
    <property type="project" value="UniProtKB-SubCell"/>
</dbReference>
<comment type="similarity">
    <text evidence="2">Belongs to the prokaryotic sulfate-binding protein family.</text>
</comment>
<dbReference type="InterPro" id="IPR005669">
    <property type="entry name" value="Thiosulph/SO4-bd"/>
</dbReference>
<dbReference type="GO" id="GO:0140104">
    <property type="term" value="F:molecular carrier activity"/>
    <property type="evidence" value="ECO:0007669"/>
    <property type="project" value="InterPro"/>
</dbReference>
<reference evidence="6" key="1">
    <citation type="submission" date="2024-06" db="EMBL/GenBank/DDBJ databases">
        <title>Complete Genome Sequence of mouse commensal type strain Neisseria musculi.</title>
        <authorList>
            <person name="Thapa E."/>
            <person name="Aluvathingal J."/>
            <person name="Nadendla S."/>
            <person name="Mehta A."/>
            <person name="Tettelin H."/>
            <person name="Weyand N.J."/>
        </authorList>
    </citation>
    <scope>NUCLEOTIDE SEQUENCE</scope>
    <source>
        <strain evidence="6">NW831</strain>
    </source>
</reference>
<dbReference type="PANTHER" id="PTHR30368">
    <property type="entry name" value="SULFATE-BINDING PROTEIN"/>
    <property type="match status" value="1"/>
</dbReference>
<name>A0A7H1MEI9_9NEIS</name>
<proteinExistence type="inferred from homology"/>
<keyword evidence="4" id="KW-0732">Signal</keyword>
<protein>
    <submittedName>
        <fullName evidence="6">Bacterial extracellular solute-binding family protein</fullName>
    </submittedName>
</protein>
<accession>A0A7H1MEI9</accession>
<keyword evidence="7" id="KW-1185">Reference proteome</keyword>
<evidence type="ECO:0000313" key="6">
    <source>
        <dbReference type="EMBL" id="QNT60054.1"/>
    </source>
</evidence>
<evidence type="ECO:0000256" key="4">
    <source>
        <dbReference type="ARBA" id="ARBA00022729"/>
    </source>
</evidence>
<evidence type="ECO:0000256" key="5">
    <source>
        <dbReference type="ARBA" id="ARBA00022764"/>
    </source>
</evidence>
<evidence type="ECO:0000256" key="3">
    <source>
        <dbReference type="ARBA" id="ARBA00022448"/>
    </source>
</evidence>
<dbReference type="EMBL" id="CP060414">
    <property type="protein sequence ID" value="QNT60054.1"/>
    <property type="molecule type" value="Genomic_DNA"/>
</dbReference>
<dbReference type="AlphaFoldDB" id="A0A7H1MEI9"/>
<gene>
    <name evidence="6" type="ORF">H7A79_1183</name>
</gene>
<keyword evidence="3" id="KW-0813">Transport</keyword>
<dbReference type="Proteomes" id="UP000516412">
    <property type="component" value="Chromosome"/>
</dbReference>
<dbReference type="SUPFAM" id="SSF53850">
    <property type="entry name" value="Periplasmic binding protein-like II"/>
    <property type="match status" value="1"/>
</dbReference>
<evidence type="ECO:0000256" key="2">
    <source>
        <dbReference type="ARBA" id="ARBA00006099"/>
    </source>
</evidence>
<evidence type="ECO:0000313" key="7">
    <source>
        <dbReference type="Proteomes" id="UP000516412"/>
    </source>
</evidence>
<dbReference type="PANTHER" id="PTHR30368:SF2">
    <property type="entry name" value="SULFATE-BINDING PROTEIN"/>
    <property type="match status" value="1"/>
</dbReference>
<evidence type="ECO:0000256" key="1">
    <source>
        <dbReference type="ARBA" id="ARBA00004418"/>
    </source>
</evidence>